<dbReference type="GO" id="GO:0005829">
    <property type="term" value="C:cytosol"/>
    <property type="evidence" value="ECO:0007669"/>
    <property type="project" value="TreeGrafter"/>
</dbReference>
<dbReference type="InterPro" id="IPR013785">
    <property type="entry name" value="Aldolase_TIM"/>
</dbReference>
<dbReference type="Proteomes" id="UP000178091">
    <property type="component" value="Unassembled WGS sequence"/>
</dbReference>
<evidence type="ECO:0000256" key="9">
    <source>
        <dbReference type="PIRSR" id="PIRSR614732-1"/>
    </source>
</evidence>
<dbReference type="PROSITE" id="PS00156">
    <property type="entry name" value="OMPDECASE"/>
    <property type="match status" value="1"/>
</dbReference>
<comment type="catalytic activity">
    <reaction evidence="8 11">
        <text>orotidine 5'-phosphate + H(+) = UMP + CO2</text>
        <dbReference type="Rhea" id="RHEA:11596"/>
        <dbReference type="ChEBI" id="CHEBI:15378"/>
        <dbReference type="ChEBI" id="CHEBI:16526"/>
        <dbReference type="ChEBI" id="CHEBI:57538"/>
        <dbReference type="ChEBI" id="CHEBI:57865"/>
        <dbReference type="EC" id="4.1.1.23"/>
    </reaction>
</comment>
<evidence type="ECO:0000256" key="8">
    <source>
        <dbReference type="ARBA" id="ARBA00049157"/>
    </source>
</evidence>
<comment type="pathway">
    <text evidence="2 11">Pyrimidine metabolism; UMP biosynthesis via de novo pathway; UMP from orotate: step 2/2.</text>
</comment>
<dbReference type="PANTHER" id="PTHR32119:SF2">
    <property type="entry name" value="OROTIDINE 5'-PHOSPHATE DECARBOXYLASE"/>
    <property type="match status" value="1"/>
</dbReference>
<evidence type="ECO:0000256" key="5">
    <source>
        <dbReference type="ARBA" id="ARBA00022793"/>
    </source>
</evidence>
<feature type="binding site" evidence="10">
    <location>
        <position position="184"/>
    </location>
    <ligand>
        <name>substrate</name>
    </ligand>
</feature>
<dbReference type="CDD" id="cd04725">
    <property type="entry name" value="OMP_decarboxylase_like"/>
    <property type="match status" value="1"/>
</dbReference>
<dbReference type="InterPro" id="IPR011060">
    <property type="entry name" value="RibuloseP-bd_barrel"/>
</dbReference>
<dbReference type="Gene3D" id="3.20.20.70">
    <property type="entry name" value="Aldolase class I"/>
    <property type="match status" value="1"/>
</dbReference>
<evidence type="ECO:0000256" key="6">
    <source>
        <dbReference type="ARBA" id="ARBA00022975"/>
    </source>
</evidence>
<keyword evidence="5 11" id="KW-0210">Decarboxylase</keyword>
<feature type="compositionally biased region" description="Basic and acidic residues" evidence="12">
    <location>
        <begin position="221"/>
        <end position="240"/>
    </location>
</feature>
<feature type="binding site" evidence="10">
    <location>
        <position position="214"/>
    </location>
    <ligand>
        <name>substrate</name>
    </ligand>
</feature>
<dbReference type="Pfam" id="PF00215">
    <property type="entry name" value="OMPdecase"/>
    <property type="match status" value="1"/>
</dbReference>
<keyword evidence="7 11" id="KW-0456">Lyase</keyword>
<reference evidence="14 15" key="1">
    <citation type="journal article" date="2016" name="Nat. Commun.">
        <title>Thousands of microbial genomes shed light on interconnected biogeochemical processes in an aquifer system.</title>
        <authorList>
            <person name="Anantharaman K."/>
            <person name="Brown C.T."/>
            <person name="Hug L.A."/>
            <person name="Sharon I."/>
            <person name="Castelle C.J."/>
            <person name="Probst A.J."/>
            <person name="Thomas B.C."/>
            <person name="Singh A."/>
            <person name="Wilkins M.J."/>
            <person name="Karaoz U."/>
            <person name="Brodie E.L."/>
            <person name="Williams K.H."/>
            <person name="Hubbard S.S."/>
            <person name="Banfield J.F."/>
        </authorList>
    </citation>
    <scope>NUCLEOTIDE SEQUENCE [LARGE SCALE GENOMIC DNA]</scope>
</reference>
<feature type="region of interest" description="Disordered" evidence="12">
    <location>
        <begin position="216"/>
        <end position="240"/>
    </location>
</feature>
<evidence type="ECO:0000256" key="4">
    <source>
        <dbReference type="ARBA" id="ARBA00021923"/>
    </source>
</evidence>
<feature type="active site" description="For OMPdecase activity" evidence="9">
    <location>
        <position position="70"/>
    </location>
</feature>
<feature type="active site" description="For OMPdecase activity" evidence="9">
    <location>
        <position position="68"/>
    </location>
</feature>
<evidence type="ECO:0000313" key="15">
    <source>
        <dbReference type="Proteomes" id="UP000178091"/>
    </source>
</evidence>
<evidence type="ECO:0000256" key="1">
    <source>
        <dbReference type="ARBA" id="ARBA00002356"/>
    </source>
</evidence>
<evidence type="ECO:0000256" key="3">
    <source>
        <dbReference type="ARBA" id="ARBA00012321"/>
    </source>
</evidence>
<feature type="active site" description="For OMPdecase activity" evidence="9">
    <location>
        <position position="73"/>
    </location>
</feature>
<keyword evidence="6 11" id="KW-0665">Pyrimidine biosynthesis</keyword>
<feature type="domain" description="Orotidine 5'-phosphate decarboxylase" evidence="13">
    <location>
        <begin position="5"/>
        <end position="230"/>
    </location>
</feature>
<evidence type="ECO:0000256" key="2">
    <source>
        <dbReference type="ARBA" id="ARBA00004861"/>
    </source>
</evidence>
<comment type="similarity">
    <text evidence="11">Belongs to the OMP decarboxylase family.</text>
</comment>
<evidence type="ECO:0000256" key="10">
    <source>
        <dbReference type="PIRSR" id="PIRSR614732-2"/>
    </source>
</evidence>
<evidence type="ECO:0000256" key="11">
    <source>
        <dbReference type="RuleBase" id="RU000512"/>
    </source>
</evidence>
<comment type="caution">
    <text evidence="14">The sequence shown here is derived from an EMBL/GenBank/DDBJ whole genome shotgun (WGS) entry which is preliminary data.</text>
</comment>
<feature type="binding site" evidence="10">
    <location>
        <position position="125"/>
    </location>
    <ligand>
        <name>substrate</name>
    </ligand>
</feature>
<dbReference type="PANTHER" id="PTHR32119">
    <property type="entry name" value="OROTIDINE 5'-PHOSPHATE DECARBOXYLASE"/>
    <property type="match status" value="1"/>
</dbReference>
<evidence type="ECO:0000256" key="12">
    <source>
        <dbReference type="SAM" id="MobiDB-lite"/>
    </source>
</evidence>
<dbReference type="UniPathway" id="UPA00070">
    <property type="reaction ID" value="UER00120"/>
</dbReference>
<dbReference type="EC" id="4.1.1.23" evidence="3 11"/>
<dbReference type="GO" id="GO:0044205">
    <property type="term" value="P:'de novo' UMP biosynthetic process"/>
    <property type="evidence" value="ECO:0007669"/>
    <property type="project" value="UniProtKB-UniPathway"/>
</dbReference>
<comment type="function">
    <text evidence="1">Catalyzes the decarboxylation of orotidine 5'-monophosphate (OMP) to uridine 5'-monophosphate (UMP).</text>
</comment>
<dbReference type="SMART" id="SM00934">
    <property type="entry name" value="OMPdecase"/>
    <property type="match status" value="1"/>
</dbReference>
<dbReference type="InterPro" id="IPR018089">
    <property type="entry name" value="OMPdecase_AS"/>
</dbReference>
<dbReference type="InterPro" id="IPR001754">
    <property type="entry name" value="OMPdeCOase_dom"/>
</dbReference>
<evidence type="ECO:0000259" key="13">
    <source>
        <dbReference type="SMART" id="SM00934"/>
    </source>
</evidence>
<evidence type="ECO:0000313" key="14">
    <source>
        <dbReference type="EMBL" id="OGC84698.1"/>
    </source>
</evidence>
<dbReference type="NCBIfam" id="TIGR01740">
    <property type="entry name" value="pyrF"/>
    <property type="match status" value="1"/>
</dbReference>
<protein>
    <recommendedName>
        <fullName evidence="4 11">Orotidine 5'-phosphate decarboxylase</fullName>
        <ecNumber evidence="3 11">4.1.1.23</ecNumber>
    </recommendedName>
</protein>
<dbReference type="EMBL" id="MEWW01000010">
    <property type="protein sequence ID" value="OGC84698.1"/>
    <property type="molecule type" value="Genomic_DNA"/>
</dbReference>
<feature type="binding site" evidence="10">
    <location>
        <position position="33"/>
    </location>
    <ligand>
        <name>substrate</name>
    </ligand>
</feature>
<dbReference type="AlphaFoldDB" id="A0A1F4XSY3"/>
<sequence length="240" mass="26187">MPKTGLIFAYDFSTFDDKAALLKEIASHVDLIKVGLQAITALGPEHVSIAYTVQSFTGTVLQKKVMWDEKLLDIGNTIEGAAKNIALLSSVSLATLHAQMSTAGLQAVVRAWEGKITPLAVTALTDLDDQACWDRFRRDAAQTVIDFAKIAYSNGIRGFVCSPHEAREIRNRFSDVTIVTPAIRPLWAVAKDEQKRVMTPTKAVQAGADYIVVGRPISKPPEGKTSEHAAREIREELEAA</sequence>
<dbReference type="GO" id="GO:0004590">
    <property type="term" value="F:orotidine-5'-phosphate decarboxylase activity"/>
    <property type="evidence" value="ECO:0007669"/>
    <property type="project" value="UniProtKB-EC"/>
</dbReference>
<feature type="binding site" evidence="10">
    <location>
        <position position="11"/>
    </location>
    <ligand>
        <name>substrate</name>
    </ligand>
</feature>
<dbReference type="InterPro" id="IPR014732">
    <property type="entry name" value="OMPdecase"/>
</dbReference>
<organism evidence="14 15">
    <name type="scientific">Candidatus Adlerbacteria bacterium RIFCSPHIGHO2_12_FULL_53_18</name>
    <dbReference type="NCBI Taxonomy" id="1797242"/>
    <lineage>
        <taxon>Bacteria</taxon>
        <taxon>Candidatus Adleribacteriota</taxon>
    </lineage>
</organism>
<accession>A0A1F4XSY3</accession>
<evidence type="ECO:0000256" key="7">
    <source>
        <dbReference type="ARBA" id="ARBA00023239"/>
    </source>
</evidence>
<proteinExistence type="inferred from homology"/>
<gene>
    <name evidence="14" type="ORF">A3F55_02420</name>
</gene>
<feature type="binding site" evidence="10">
    <location>
        <position position="215"/>
    </location>
    <ligand>
        <name>substrate</name>
    </ligand>
</feature>
<feature type="binding site" evidence="10">
    <location>
        <position position="194"/>
    </location>
    <ligand>
        <name>substrate</name>
    </ligand>
</feature>
<name>A0A1F4XSY3_9BACT</name>
<dbReference type="SUPFAM" id="SSF51366">
    <property type="entry name" value="Ribulose-phoshate binding barrel"/>
    <property type="match status" value="1"/>
</dbReference>
<dbReference type="GO" id="GO:0006207">
    <property type="term" value="P:'de novo' pyrimidine nucleobase biosynthetic process"/>
    <property type="evidence" value="ECO:0007669"/>
    <property type="project" value="InterPro"/>
</dbReference>